<sequence>MKSHHHYLNRHFKDLHWSEKTIDSTEFDNCTFSGCNFSHAHFMQCKFHECHFIRCNLSLIKVAKCSFFETLFEESKAIGINWTTAAWPNIKLGSPLRFQKCILNDSSFLNLSLREMIMTECKAHDVDFREADLTQADFSHTDFSNSLFNQTHLAEANFAEAINYNINIFQNDVKRAKFTLPEAMSLLQHLDIELLN</sequence>
<proteinExistence type="predicted"/>
<comment type="caution">
    <text evidence="1">The sequence shown here is derived from an EMBL/GenBank/DDBJ whole genome shotgun (WGS) entry which is preliminary data.</text>
</comment>
<dbReference type="Gene3D" id="2.160.20.80">
    <property type="entry name" value="E3 ubiquitin-protein ligase SopA"/>
    <property type="match status" value="1"/>
</dbReference>
<dbReference type="Pfam" id="PF00805">
    <property type="entry name" value="Pentapeptide"/>
    <property type="match status" value="1"/>
</dbReference>
<dbReference type="Pfam" id="PF13599">
    <property type="entry name" value="Pentapeptide_4"/>
    <property type="match status" value="1"/>
</dbReference>
<organism evidence="1">
    <name type="scientific">Candidatus Berkiella aquae</name>
    <dbReference type="NCBI Taxonomy" id="295108"/>
    <lineage>
        <taxon>Bacteria</taxon>
        <taxon>Pseudomonadati</taxon>
        <taxon>Pseudomonadota</taxon>
        <taxon>Gammaproteobacteria</taxon>
        <taxon>Candidatus Berkiellales</taxon>
        <taxon>Candidatus Berkiellaceae</taxon>
        <taxon>Candidatus Berkiella</taxon>
    </lineage>
</organism>
<dbReference type="EMBL" id="LKAJ01000009">
    <property type="protein sequence ID" value="KRG20760.1"/>
    <property type="molecule type" value="Genomic_DNA"/>
</dbReference>
<dbReference type="SUPFAM" id="SSF141571">
    <property type="entry name" value="Pentapeptide repeat-like"/>
    <property type="match status" value="1"/>
</dbReference>
<reference evidence="2" key="3">
    <citation type="submission" date="2021-06" db="EMBL/GenBank/DDBJ databases">
        <title>Genomic Description and Analysis of Intracellular Bacteria, Candidatus Berkiella cookevillensis and Candidatus Berkiella aquae.</title>
        <authorList>
            <person name="Kidane D.T."/>
            <person name="Mehari Y.T."/>
            <person name="Rice F.C."/>
            <person name="Arivett B.A."/>
            <person name="Farone A.L."/>
            <person name="Berk S.G."/>
            <person name="Farone M.B."/>
        </authorList>
    </citation>
    <scope>NUCLEOTIDE SEQUENCE</scope>
    <source>
        <strain evidence="2">HT99</strain>
    </source>
</reference>
<accession>A0A0Q9YXA0</accession>
<dbReference type="Proteomes" id="UP000051497">
    <property type="component" value="Unassembled WGS sequence"/>
</dbReference>
<gene>
    <name evidence="2" type="ORF">HT99x_004370</name>
    <name evidence="1" type="ORF">HT99x_02249</name>
</gene>
<dbReference type="OrthoDB" id="5290767at2"/>
<dbReference type="STRING" id="295108.HT99x_02249"/>
<evidence type="ECO:0000313" key="2">
    <source>
        <dbReference type="EMBL" id="MCS5710654.1"/>
    </source>
</evidence>
<dbReference type="EMBL" id="LKAJ02000001">
    <property type="protein sequence ID" value="MCS5710654.1"/>
    <property type="molecule type" value="Genomic_DNA"/>
</dbReference>
<evidence type="ECO:0000313" key="1">
    <source>
        <dbReference type="EMBL" id="KRG20760.1"/>
    </source>
</evidence>
<evidence type="ECO:0000313" key="3">
    <source>
        <dbReference type="Proteomes" id="UP000051497"/>
    </source>
</evidence>
<protein>
    <submittedName>
        <fullName evidence="2">Pentapeptide repeat-containing protein</fullName>
    </submittedName>
    <submittedName>
        <fullName evidence="1">Pentapeptide repeats (8 copies)</fullName>
    </submittedName>
</protein>
<dbReference type="InterPro" id="IPR001646">
    <property type="entry name" value="5peptide_repeat"/>
</dbReference>
<dbReference type="InterPro" id="IPR052949">
    <property type="entry name" value="PA_immunity-related"/>
</dbReference>
<keyword evidence="3" id="KW-1185">Reference proteome</keyword>
<dbReference type="PANTHER" id="PTHR42999:SF1">
    <property type="entry name" value="PENTAPEPTIDE REPEAT-CONTAINING PROTEIN"/>
    <property type="match status" value="1"/>
</dbReference>
<dbReference type="PATRIC" id="fig|1590043.3.peg.2296"/>
<dbReference type="RefSeq" id="WP_075066861.1">
    <property type="nucleotide sequence ID" value="NZ_LKAJ02000001.1"/>
</dbReference>
<dbReference type="AlphaFoldDB" id="A0A0Q9YXA0"/>
<dbReference type="PANTHER" id="PTHR42999">
    <property type="entry name" value="ANTIBIOTIC RESISTANCE PROTEIN MCBG"/>
    <property type="match status" value="1"/>
</dbReference>
<reference evidence="1" key="1">
    <citation type="submission" date="2015-09" db="EMBL/GenBank/DDBJ databases">
        <title>Draft Genome Sequences of Two Novel Amoeba-resistant Intranuclear Bacteria, Candidatus Berkiella cookevillensis and Candidatus Berkiella aquae.</title>
        <authorList>
            <person name="Mehari Y.T."/>
            <person name="Arivett B.A."/>
            <person name="Farone A.L."/>
            <person name="Gunderson J.H."/>
            <person name="Farone M.B."/>
        </authorList>
    </citation>
    <scope>NUCLEOTIDE SEQUENCE [LARGE SCALE GENOMIC DNA]</scope>
    <source>
        <strain evidence="1">HT99</strain>
    </source>
</reference>
<reference evidence="2" key="2">
    <citation type="journal article" date="2016" name="Genome Announc.">
        <title>Draft Genome Sequences of Two Novel Amoeba-Resistant Intranuclear Bacteria, 'Candidatus Berkiella cookevillensis' and 'Candidatus Berkiella aquae'.</title>
        <authorList>
            <person name="Mehari Y.T."/>
            <person name="Arivett B.A."/>
            <person name="Farone A.L."/>
            <person name="Gunderson J.H."/>
            <person name="Farone M.B."/>
        </authorList>
    </citation>
    <scope>NUCLEOTIDE SEQUENCE</scope>
    <source>
        <strain evidence="2">HT99</strain>
    </source>
</reference>
<name>A0A0Q9YXA0_9GAMM</name>